<feature type="region of interest" description="Disordered" evidence="7">
    <location>
        <begin position="2462"/>
        <end position="2519"/>
    </location>
</feature>
<protein>
    <recommendedName>
        <fullName evidence="6">Enhancer of polycomb-like protein</fullName>
    </recommendedName>
</protein>
<feature type="region of interest" description="Disordered" evidence="7">
    <location>
        <begin position="348"/>
        <end position="371"/>
    </location>
</feature>
<sequence>MVIVEFLKMVIRYIFRSLVSQLGIRRMAFQFSLGNQDLGSVREESTLLCGDQNRFAAHVAHLGTTQGRQAGRGLARSAAGLEVGGERGGEGREERQGWLAGWLAMMPRVRADLRGSDVVVVVVVRVGATAGLVLQGSQARTRWSEAKSEPGREGGGREPRVVVGRWDGPRPRPRRRAVVDAGAWQVLKKLGRRASDATPSMRVCALCREDWSPGDSCQFLQIRACFDLGTTSSSWSVCAPARHGKDAWVGSVLSRTGPAHALSQNCMEGKSAPPVMIPMSRSSRDYRASKNPKVSSEDTSSASAASKKSQIRASGSPTRSTPATKKPKTGGLILVGQNRLALAIETSCGRSGSATQPLRPASSRSKRAADANGDVTLETLRLSKKSKIGISLANGEASADDNEALIRKNSKSEGLRRKQATGTASQSKTSEATASDNALNALKLSESGAGSAGSTSHSEDTNTVGGSVFQISEGAVNAAGSSEPPELTEQRSLRPRPKPPVVKKVVKRTRFHEVSLGDSDGPHIVGRRIKVFWPLDKKWYYGSVKAYNSAKKQHKIIYDDHDEEWLKLQKESFRLEVLSGDAFGYAAPSSDLAAELVDSVSIAECDESNKHRGDAVDGSTSASDDKPAAERTGVRRSKVGRERESEKRRKVSEGVSEEGKKLDGPGPSEHRKKAGRVNEQKKKLEGDREPKKKPEGSAERGKKTDSAKGLERKRGDAKQRATKGEKLGRGNAKRAVLEVYERRKKRAQSVGTSGPGDRKGKGIAADGLNDRRKRAGKESSRKGSVSQTRTRHSATESTDGKKVSRRGIRDNDRLFASIKSSAVIRRKVAESKRSKDQKPVGSPSVQVKSSSVEDHEAPEDEEKVFPRPQAAEAGLELLTLRREERIARAANAIDPLSPVQNKTDHECGTVGSPVTSTVDVTNDEDDTTCEADSPTSVHDTTSDDKAKSEECTSCDDEALPSSDSVPSSRTLGLDEATGAMCGDQMSGEMVVCQRSISTTEHVDLDTESRSLAAECVERSPEEAVHIGCDADAEDCTLQSMDLRFEFPPSTVEESSNQEVLRSPLSLATMPSSDMKHPPDKVYYRVRPKRLKVYRRETHQSSKVQKKGVEQDEGRVACAPVVEPVVSQLSAASCVIPALHVNLDGPLYFGVGLEGPRFLSSLRSSGLGEWSRLRDATLQLGTYFGAPGVLSLLRVSRRPLSLFRMTHGPLGHTSTKMQDLSDLVIARTQNCKQTETLVGFSLGAVENNSNSCSSGACVGISTDDADASHGLPITRPCGVSRRIGCPGPLRRRRLTHSYNPYLIDPRRDHKCLSLGRQSVQDRSGTARSFERLLFPGSRLPTSRVEPTLGLVISTPGTLVQFTSRISSLSRVQAPSCPTIPSADCSSRISGAQVAPLVQRCSTSLLQRVQIRSALLDLFHVRKGSIFYALLDASSEAVCGQFPVASVMGESARHDPQGWGCREVGTYYGRRSLQSLLRLTIDDICTRCGFSGIWGYCVGMTAIILMVLKAVYESCKHFGFGVPYVSGECCEDLVRCLIRKLLADRVTAVHLTRFWGTRVVADLREVADFFDHVPGENLGDIVSRLGCHFCTRWPYHMADKRGDCTVFDRYPAGLASQDGFPDDRDWVSCLDEELICRCRVEGVLEHCDSSPMSVWGSMPLASSPTFDLHPLDARWRGGWIPQSLVSPEEMSMCAFTLSEALRRPSPSLISAANIRPHSREVLAIEGTALQVGRGLIIGTVPSVFVVLDKASYAAAGPVLLSTSATRILPEVYPRTMMRRCTDVGTYYGLPSIESFLRISADFWRRVFQKQAAFEEVNTDCALDSVPVVEEAMGGLFSQWPEVSSVDTVDDEDLSDTEDRLQISSAAEGPGVCESFNADISKKDDNGEDFDSMKASLDSQAQSAEGRRAGKGLKRGFVDASPATICDGADGEYPLGDDALSGRPYSKRTRAEIESSGAAVITDSVDTSSPSDVDGNGCPAPSSAAEPKADESSLPRVNVLKLRRCPTNKGLWRVAGNSCAAPQDRSMSGLAFEVRDTGDGAEPMTPVFETSRKRALDQCSESSLPGRNDQSGNSVLTSTFSSNLTVCSPSSLDQDMIGANTNKAFSLNSKSKEVWYDCGMTFMNEVAAEGLEPRKRRRKGPSPVHGDDVEALSEHSLRRSTDSGWVPCSANVLITRSDRCLRETGAIVELQSGHGNSWILSVFLHGESKFAYKADQPVATGTSNKFTHAMMWRGGKDWSLEFVDRKQWQLFKDLHEECFQRSVRAATVRHIPIPGVKPIQELPKTGVRFVRPYSKYIHQSEGEVEAALTSSRVIYDMDSEDEEWLNLVNTEKVSSRGTRSRPRIEEDTLEKVMDKLEKFSFVRPQHEPLLTSEVAAEICQTLGSQEAIRAIHGHWYDKRNRKGMALVRHFQPAPWEQYQRLLEDWQMKVNQLQEDSPTANKQQLQSMCKRPPLFAFCLRPRGLENRNKMQKQRSQRKQGLGGSSSRQWTLAGPASDFFLDSPSKRPTHFESSSGPLYGSRKYGRQRISEDTYTESMAVDLSESFNALASAEGFISSTFSEQVMPIGVGVTFSHAESSPVARTERTTTTRPHKKKKAGRKARKMRLLASAEESKRKRQLRAQQGHVKERFLDMVHSPHSLSQFVQPSVDTPSTSTLSFPQTDSEDVDLEAVAIAKAAEAKRAREEATAKRLRAQALYAVADAAMHKAVAAVIAADAIHASERAMEKAAAMSGQGVEFPEQTGEVPVKDEGSRTRLRTPVTEGGTSFGSWRRALNSASRNANHVLSKGTSSKQGLLPDTDDPLLPVASWSQELGAGLGTRLLQTGEVSPQRQRYSPVLEGLSKSPTRGVVSLGRTRGESMMAMLTR</sequence>
<feature type="region of interest" description="Disordered" evidence="7">
    <location>
        <begin position="2571"/>
        <end position="2614"/>
    </location>
</feature>
<feature type="compositionally biased region" description="Polar residues" evidence="7">
    <location>
        <begin position="420"/>
        <end position="437"/>
    </location>
</feature>
<dbReference type="CDD" id="cd20404">
    <property type="entry name" value="Tudor_Agenet_AtEML-like"/>
    <property type="match status" value="1"/>
</dbReference>
<comment type="caution">
    <text evidence="9">The sequence shown here is derived from an EMBL/GenBank/DDBJ whole genome shotgun (WGS) entry which is preliminary data.</text>
</comment>
<feature type="compositionally biased region" description="Basic and acidic residues" evidence="7">
    <location>
        <begin position="676"/>
        <end position="728"/>
    </location>
</feature>
<evidence type="ECO:0000256" key="6">
    <source>
        <dbReference type="RuleBase" id="RU361124"/>
    </source>
</evidence>
<proteinExistence type="inferred from homology"/>
<feature type="compositionally biased region" description="Basic and acidic residues" evidence="7">
    <location>
        <begin position="798"/>
        <end position="813"/>
    </location>
</feature>
<keyword evidence="3 6" id="KW-0805">Transcription regulation</keyword>
<feature type="region of interest" description="Disordered" evidence="7">
    <location>
        <begin position="2130"/>
        <end position="2152"/>
    </location>
</feature>
<feature type="compositionally biased region" description="Basic and acidic residues" evidence="7">
    <location>
        <begin position="143"/>
        <end position="160"/>
    </location>
</feature>
<evidence type="ECO:0000256" key="1">
    <source>
        <dbReference type="ARBA" id="ARBA00004123"/>
    </source>
</evidence>
<evidence type="ECO:0000313" key="9">
    <source>
        <dbReference type="EMBL" id="OAE23722.1"/>
    </source>
</evidence>
<dbReference type="PANTHER" id="PTHR14898">
    <property type="entry name" value="ENHANCER OF POLYCOMB"/>
    <property type="match status" value="1"/>
</dbReference>
<feature type="compositionally biased region" description="Basic and acidic residues" evidence="7">
    <location>
        <begin position="2142"/>
        <end position="2152"/>
    </location>
</feature>
<feature type="compositionally biased region" description="Basic and acidic residues" evidence="7">
    <location>
        <begin position="623"/>
        <end position="647"/>
    </location>
</feature>
<name>A0A176VTR4_MARPO</name>
<dbReference type="Gene3D" id="2.30.30.140">
    <property type="match status" value="1"/>
</dbReference>
<reference evidence="9" key="1">
    <citation type="submission" date="2016-03" db="EMBL/GenBank/DDBJ databases">
        <title>Mechanisms controlling the formation of the plant cell surface in tip-growing cells are functionally conserved among land plants.</title>
        <authorList>
            <person name="Honkanen S."/>
            <person name="Jones V.A."/>
            <person name="Morieri G."/>
            <person name="Champion C."/>
            <person name="Hetherington A.J."/>
            <person name="Kelly S."/>
            <person name="Saint-Marcoux D."/>
            <person name="Proust H."/>
            <person name="Prescott H."/>
            <person name="Dolan L."/>
        </authorList>
    </citation>
    <scope>NUCLEOTIDE SEQUENCE [LARGE SCALE GENOMIC DNA]</scope>
    <source>
        <tissue evidence="9">Whole gametophyte</tissue>
    </source>
</reference>
<feature type="compositionally biased region" description="Low complexity" evidence="7">
    <location>
        <begin position="446"/>
        <end position="456"/>
    </location>
</feature>
<dbReference type="InterPro" id="IPR024943">
    <property type="entry name" value="Enhancer_polycomb"/>
</dbReference>
<feature type="region of interest" description="Disordered" evidence="7">
    <location>
        <begin position="1948"/>
        <end position="1990"/>
    </location>
</feature>
<feature type="region of interest" description="Disordered" evidence="7">
    <location>
        <begin position="264"/>
        <end position="332"/>
    </location>
</feature>
<dbReference type="EMBL" id="LVLJ01002789">
    <property type="protein sequence ID" value="OAE23722.1"/>
    <property type="molecule type" value="Genomic_DNA"/>
</dbReference>
<feature type="region of interest" description="Disordered" evidence="7">
    <location>
        <begin position="408"/>
        <end position="437"/>
    </location>
</feature>
<evidence type="ECO:0000256" key="5">
    <source>
        <dbReference type="ARBA" id="ARBA00023242"/>
    </source>
</evidence>
<comment type="similarity">
    <text evidence="2 6">Belongs to the enhancer of polycomb family.</text>
</comment>
<evidence type="ECO:0000313" key="10">
    <source>
        <dbReference type="Proteomes" id="UP000077202"/>
    </source>
</evidence>
<evidence type="ECO:0000256" key="7">
    <source>
        <dbReference type="SAM" id="MobiDB-lite"/>
    </source>
</evidence>
<dbReference type="Pfam" id="PF10513">
    <property type="entry name" value="EPL1"/>
    <property type="match status" value="1"/>
</dbReference>
<organism evidence="9 10">
    <name type="scientific">Marchantia polymorpha subsp. ruderalis</name>
    <dbReference type="NCBI Taxonomy" id="1480154"/>
    <lineage>
        <taxon>Eukaryota</taxon>
        <taxon>Viridiplantae</taxon>
        <taxon>Streptophyta</taxon>
        <taxon>Embryophyta</taxon>
        <taxon>Marchantiophyta</taxon>
        <taxon>Marchantiopsida</taxon>
        <taxon>Marchantiidae</taxon>
        <taxon>Marchantiales</taxon>
        <taxon>Marchantiaceae</taxon>
        <taxon>Marchantia</taxon>
    </lineage>
</organism>
<evidence type="ECO:0000256" key="2">
    <source>
        <dbReference type="ARBA" id="ARBA00008035"/>
    </source>
</evidence>
<keyword evidence="10" id="KW-1185">Reference proteome</keyword>
<keyword evidence="5 6" id="KW-0539">Nucleus</keyword>
<evidence type="ECO:0000256" key="4">
    <source>
        <dbReference type="ARBA" id="ARBA00023163"/>
    </source>
</evidence>
<feature type="compositionally biased region" description="Low complexity" evidence="7">
    <location>
        <begin position="1959"/>
        <end position="1971"/>
    </location>
</feature>
<feature type="compositionally biased region" description="Polar residues" evidence="7">
    <location>
        <begin position="961"/>
        <end position="970"/>
    </location>
</feature>
<keyword evidence="4 6" id="KW-0804">Transcription</keyword>
<feature type="region of interest" description="Disordered" evidence="7">
    <location>
        <begin position="608"/>
        <end position="870"/>
    </location>
</feature>
<feature type="region of interest" description="Disordered" evidence="7">
    <location>
        <begin position="897"/>
        <end position="970"/>
    </location>
</feature>
<evidence type="ECO:0000259" key="8">
    <source>
        <dbReference type="SMART" id="SM00333"/>
    </source>
</evidence>
<dbReference type="InterPro" id="IPR019542">
    <property type="entry name" value="Enhancer_polycomb-like_N"/>
</dbReference>
<feature type="compositionally biased region" description="Basic and acidic residues" evidence="7">
    <location>
        <begin position="827"/>
        <end position="838"/>
    </location>
</feature>
<feature type="region of interest" description="Disordered" evidence="7">
    <location>
        <begin position="1860"/>
        <end position="1907"/>
    </location>
</feature>
<dbReference type="Proteomes" id="UP000077202">
    <property type="component" value="Unassembled WGS sequence"/>
</dbReference>
<dbReference type="InterPro" id="IPR002999">
    <property type="entry name" value="Tudor"/>
</dbReference>
<feature type="compositionally biased region" description="Low complexity" evidence="7">
    <location>
        <begin position="293"/>
        <end position="314"/>
    </location>
</feature>
<comment type="subcellular location">
    <subcellularLocation>
        <location evidence="1 6">Nucleus</location>
    </subcellularLocation>
</comment>
<feature type="compositionally biased region" description="Basic residues" evidence="7">
    <location>
        <begin position="2586"/>
        <end position="2601"/>
    </location>
</feature>
<gene>
    <name evidence="9" type="ORF">AXG93_4776s1040</name>
</gene>
<dbReference type="GO" id="GO:0006357">
    <property type="term" value="P:regulation of transcription by RNA polymerase II"/>
    <property type="evidence" value="ECO:0007669"/>
    <property type="project" value="InterPro"/>
</dbReference>
<dbReference type="GO" id="GO:0005634">
    <property type="term" value="C:nucleus"/>
    <property type="evidence" value="ECO:0007669"/>
    <property type="project" value="UniProtKB-SubCell"/>
</dbReference>
<accession>A0A176VTR4</accession>
<feature type="compositionally biased region" description="Basic and acidic residues" evidence="7">
    <location>
        <begin position="940"/>
        <end position="950"/>
    </location>
</feature>
<dbReference type="SMART" id="SM00333">
    <property type="entry name" value="TUDOR"/>
    <property type="match status" value="1"/>
</dbReference>
<evidence type="ECO:0000256" key="3">
    <source>
        <dbReference type="ARBA" id="ARBA00023015"/>
    </source>
</evidence>
<feature type="region of interest" description="Disordered" evidence="7">
    <location>
        <begin position="2736"/>
        <end position="2763"/>
    </location>
</feature>
<feature type="region of interest" description="Disordered" evidence="7">
    <location>
        <begin position="143"/>
        <end position="174"/>
    </location>
</feature>
<feature type="region of interest" description="Disordered" evidence="7">
    <location>
        <begin position="476"/>
        <end position="500"/>
    </location>
</feature>
<feature type="domain" description="Tudor" evidence="8">
    <location>
        <begin position="521"/>
        <end position="579"/>
    </location>
</feature>
<dbReference type="GO" id="GO:0035267">
    <property type="term" value="C:NuA4 histone acetyltransferase complex"/>
    <property type="evidence" value="ECO:0007669"/>
    <property type="project" value="InterPro"/>
</dbReference>
<feature type="region of interest" description="Disordered" evidence="7">
    <location>
        <begin position="446"/>
        <end position="465"/>
    </location>
</feature>